<gene>
    <name evidence="1" type="ORF">RchiOBHm_Chr7g0202441</name>
</gene>
<reference evidence="1 2" key="1">
    <citation type="journal article" date="2018" name="Nat. Genet.">
        <title>The Rosa genome provides new insights in the design of modern roses.</title>
        <authorList>
            <person name="Bendahmane M."/>
        </authorList>
    </citation>
    <scope>NUCLEOTIDE SEQUENCE [LARGE SCALE GENOMIC DNA]</scope>
    <source>
        <strain evidence="2">cv. Old Blush</strain>
    </source>
</reference>
<accession>A0A2P6P862</accession>
<keyword evidence="2" id="KW-1185">Reference proteome</keyword>
<dbReference type="EMBL" id="PDCK01000045">
    <property type="protein sequence ID" value="PRQ18123.1"/>
    <property type="molecule type" value="Genomic_DNA"/>
</dbReference>
<dbReference type="PANTHER" id="PTHR47603:SF1">
    <property type="entry name" value="PPR CONTAINING-LIKE PROTEIN"/>
    <property type="match status" value="1"/>
</dbReference>
<dbReference type="AlphaFoldDB" id="A0A2P6P862"/>
<dbReference type="Gene3D" id="1.25.40.10">
    <property type="entry name" value="Tetratricopeptide repeat domain"/>
    <property type="match status" value="1"/>
</dbReference>
<proteinExistence type="predicted"/>
<comment type="caution">
    <text evidence="1">The sequence shown here is derived from an EMBL/GenBank/DDBJ whole genome shotgun (WGS) entry which is preliminary data.</text>
</comment>
<dbReference type="PANTHER" id="PTHR47603">
    <property type="entry name" value="PPR CONTAINING-LIKE PROTEIN"/>
    <property type="match status" value="1"/>
</dbReference>
<dbReference type="Gramene" id="PRQ18123">
    <property type="protein sequence ID" value="PRQ18123"/>
    <property type="gene ID" value="RchiOBHm_Chr7g0202441"/>
</dbReference>
<dbReference type="OMA" id="QNFPIGS"/>
<protein>
    <submittedName>
        <fullName evidence="1">Uncharacterized protein</fullName>
    </submittedName>
</protein>
<sequence length="275" mass="31662">MWKSPAISYLVGRLTHLGVVRAQVLSSSYSTVAQAQVFNHRTGKVVVSSEDLHSNQGNSHFPEKNAGGQNRNQIGWNVSRKDKVNFLVKTLLDLNDSKEAVYGTLDGWAAWEQDFPIGKLKMALIALEKEQQWHRIIPVIKWMLSKGQGTTMGTYGQLIRALDMDQRPEEAHEFWQKKIGMDLHAVPWQLCKSMMSIYHRNNMLENLVKLFEGLEAFDRKPPQKSIVRKVADAYEILGRHEKKERVLEKYNYLFTEDPSRKKPRKVSSKEKKKLG</sequence>
<dbReference type="STRING" id="74649.A0A2P6P862"/>
<evidence type="ECO:0000313" key="1">
    <source>
        <dbReference type="EMBL" id="PRQ18123.1"/>
    </source>
</evidence>
<dbReference type="Proteomes" id="UP000238479">
    <property type="component" value="Chromosome 7"/>
</dbReference>
<name>A0A2P6P862_ROSCH</name>
<organism evidence="1 2">
    <name type="scientific">Rosa chinensis</name>
    <name type="common">China rose</name>
    <dbReference type="NCBI Taxonomy" id="74649"/>
    <lineage>
        <taxon>Eukaryota</taxon>
        <taxon>Viridiplantae</taxon>
        <taxon>Streptophyta</taxon>
        <taxon>Embryophyta</taxon>
        <taxon>Tracheophyta</taxon>
        <taxon>Spermatophyta</taxon>
        <taxon>Magnoliopsida</taxon>
        <taxon>eudicotyledons</taxon>
        <taxon>Gunneridae</taxon>
        <taxon>Pentapetalae</taxon>
        <taxon>rosids</taxon>
        <taxon>fabids</taxon>
        <taxon>Rosales</taxon>
        <taxon>Rosaceae</taxon>
        <taxon>Rosoideae</taxon>
        <taxon>Rosoideae incertae sedis</taxon>
        <taxon>Rosa</taxon>
    </lineage>
</organism>
<evidence type="ECO:0000313" key="2">
    <source>
        <dbReference type="Proteomes" id="UP000238479"/>
    </source>
</evidence>
<dbReference type="OrthoDB" id="1878928at2759"/>
<dbReference type="InterPro" id="IPR011990">
    <property type="entry name" value="TPR-like_helical_dom_sf"/>
</dbReference>